<sequence>MKSTTGWGYRSAWNSLRPQLAELTPIIHAKRDKVVEVLMSAIRKRATTAANDHGLLNPYKEFDGATSKDQKLAMWSLADNEHGFARRLLYIFERDDLRPEEYEDMLEQKLFSLMHFAPGILQPRRSD</sequence>
<organism evidence="1 2">
    <name type="scientific">Oleoguttula mirabilis</name>
    <dbReference type="NCBI Taxonomy" id="1507867"/>
    <lineage>
        <taxon>Eukaryota</taxon>
        <taxon>Fungi</taxon>
        <taxon>Dikarya</taxon>
        <taxon>Ascomycota</taxon>
        <taxon>Pezizomycotina</taxon>
        <taxon>Dothideomycetes</taxon>
        <taxon>Dothideomycetidae</taxon>
        <taxon>Mycosphaerellales</taxon>
        <taxon>Teratosphaeriaceae</taxon>
        <taxon>Oleoguttula</taxon>
    </lineage>
</organism>
<accession>A0AAV9JKW1</accession>
<gene>
    <name evidence="1" type="ORF">LTR36_002269</name>
</gene>
<comment type="caution">
    <text evidence="1">The sequence shown here is derived from an EMBL/GenBank/DDBJ whole genome shotgun (WGS) entry which is preliminary data.</text>
</comment>
<keyword evidence="2" id="KW-1185">Reference proteome</keyword>
<dbReference type="AlphaFoldDB" id="A0AAV9JKW1"/>
<dbReference type="Proteomes" id="UP001324427">
    <property type="component" value="Unassembled WGS sequence"/>
</dbReference>
<dbReference type="EMBL" id="JAVFHQ010000016">
    <property type="protein sequence ID" value="KAK4546132.1"/>
    <property type="molecule type" value="Genomic_DNA"/>
</dbReference>
<evidence type="ECO:0000313" key="1">
    <source>
        <dbReference type="EMBL" id="KAK4546132.1"/>
    </source>
</evidence>
<reference evidence="1 2" key="1">
    <citation type="submission" date="2021-11" db="EMBL/GenBank/DDBJ databases">
        <title>Black yeast isolated from Biological Soil Crust.</title>
        <authorList>
            <person name="Kurbessoian T."/>
        </authorList>
    </citation>
    <scope>NUCLEOTIDE SEQUENCE [LARGE SCALE GENOMIC DNA]</scope>
    <source>
        <strain evidence="1 2">CCFEE 5522</strain>
    </source>
</reference>
<evidence type="ECO:0000313" key="2">
    <source>
        <dbReference type="Proteomes" id="UP001324427"/>
    </source>
</evidence>
<name>A0AAV9JKW1_9PEZI</name>
<protein>
    <submittedName>
        <fullName evidence="1">Uncharacterized protein</fullName>
    </submittedName>
</protein>
<proteinExistence type="predicted"/>